<dbReference type="PANTHER" id="PTHR43289">
    <property type="entry name" value="MITOGEN-ACTIVATED PROTEIN KINASE KINASE KINASE 20-RELATED"/>
    <property type="match status" value="1"/>
</dbReference>
<evidence type="ECO:0008006" key="10">
    <source>
        <dbReference type="Google" id="ProtNLM"/>
    </source>
</evidence>
<dbReference type="SUPFAM" id="SSF56112">
    <property type="entry name" value="Protein kinase-like (PK-like)"/>
    <property type="match status" value="1"/>
</dbReference>
<protein>
    <recommendedName>
        <fullName evidence="10">Serine/threonine protein kinase</fullName>
    </recommendedName>
</protein>
<dbReference type="InterPro" id="IPR008984">
    <property type="entry name" value="SMAD_FHA_dom_sf"/>
</dbReference>
<evidence type="ECO:0000313" key="8">
    <source>
        <dbReference type="EMBL" id="OWL96142.1"/>
    </source>
</evidence>
<dbReference type="RefSeq" id="WP_088248526.1">
    <property type="nucleotide sequence ID" value="NZ_NHMK01000012.1"/>
</dbReference>
<dbReference type="SUPFAM" id="SSF49879">
    <property type="entry name" value="SMAD/FHA domain"/>
    <property type="match status" value="1"/>
</dbReference>
<keyword evidence="9" id="KW-1185">Reference proteome</keyword>
<evidence type="ECO:0000256" key="5">
    <source>
        <dbReference type="SAM" id="MobiDB-lite"/>
    </source>
</evidence>
<keyword evidence="2" id="KW-0547">Nucleotide-binding</keyword>
<dbReference type="OrthoDB" id="51164at2"/>
<dbReference type="Gene3D" id="2.60.200.20">
    <property type="match status" value="1"/>
</dbReference>
<feature type="compositionally biased region" description="Polar residues" evidence="5">
    <location>
        <begin position="1373"/>
        <end position="1383"/>
    </location>
</feature>
<keyword evidence="3" id="KW-0418">Kinase</keyword>
<dbReference type="PANTHER" id="PTHR43289:SF6">
    <property type="entry name" value="SERINE_THREONINE-PROTEIN KINASE NEKL-3"/>
    <property type="match status" value="1"/>
</dbReference>
<feature type="domain" description="FHA" evidence="6">
    <location>
        <begin position="339"/>
        <end position="388"/>
    </location>
</feature>
<dbReference type="Gene3D" id="3.30.200.20">
    <property type="entry name" value="Phosphorylase Kinase, domain 1"/>
    <property type="match status" value="1"/>
</dbReference>
<dbReference type="GO" id="GO:0005524">
    <property type="term" value="F:ATP binding"/>
    <property type="evidence" value="ECO:0007669"/>
    <property type="project" value="UniProtKB-KW"/>
</dbReference>
<dbReference type="PROSITE" id="PS50006">
    <property type="entry name" value="FHA_DOMAIN"/>
    <property type="match status" value="1"/>
</dbReference>
<feature type="domain" description="Protein kinase" evidence="7">
    <location>
        <begin position="10"/>
        <end position="282"/>
    </location>
</feature>
<feature type="region of interest" description="Disordered" evidence="5">
    <location>
        <begin position="1371"/>
        <end position="1406"/>
    </location>
</feature>
<dbReference type="CDD" id="cd14014">
    <property type="entry name" value="STKc_PknB_like"/>
    <property type="match status" value="1"/>
</dbReference>
<dbReference type="EMBL" id="NHMK01000012">
    <property type="protein sequence ID" value="OWL96142.1"/>
    <property type="molecule type" value="Genomic_DNA"/>
</dbReference>
<dbReference type="InterPro" id="IPR011009">
    <property type="entry name" value="Kinase-like_dom_sf"/>
</dbReference>
<organism evidence="8 9">
    <name type="scientific">Deinococcus indicus</name>
    <dbReference type="NCBI Taxonomy" id="223556"/>
    <lineage>
        <taxon>Bacteria</taxon>
        <taxon>Thermotogati</taxon>
        <taxon>Deinococcota</taxon>
        <taxon>Deinococci</taxon>
        <taxon>Deinococcales</taxon>
        <taxon>Deinococcaceae</taxon>
        <taxon>Deinococcus</taxon>
    </lineage>
</organism>
<name>A0A246BLH5_9DEIO</name>
<comment type="caution">
    <text evidence="8">The sequence shown here is derived from an EMBL/GenBank/DDBJ whole genome shotgun (WGS) entry which is preliminary data.</text>
</comment>
<dbReference type="CDD" id="cd00060">
    <property type="entry name" value="FHA"/>
    <property type="match status" value="1"/>
</dbReference>
<dbReference type="Pfam" id="PF00498">
    <property type="entry name" value="FHA"/>
    <property type="match status" value="1"/>
</dbReference>
<dbReference type="Gene3D" id="1.10.510.10">
    <property type="entry name" value="Transferase(Phosphotransferase) domain 1"/>
    <property type="match status" value="1"/>
</dbReference>
<dbReference type="InterPro" id="IPR000719">
    <property type="entry name" value="Prot_kinase_dom"/>
</dbReference>
<evidence type="ECO:0000256" key="4">
    <source>
        <dbReference type="ARBA" id="ARBA00022840"/>
    </source>
</evidence>
<gene>
    <name evidence="8" type="ORF">CBQ26_10155</name>
</gene>
<dbReference type="Proteomes" id="UP000197208">
    <property type="component" value="Unassembled WGS sequence"/>
</dbReference>
<dbReference type="PROSITE" id="PS50011">
    <property type="entry name" value="PROTEIN_KINASE_DOM"/>
    <property type="match status" value="1"/>
</dbReference>
<accession>A0A246BLH5</accession>
<evidence type="ECO:0000259" key="6">
    <source>
        <dbReference type="PROSITE" id="PS50006"/>
    </source>
</evidence>
<sequence>MTDSTAFHHYQLGRPLGSGWLGPVHVAADLDENREVALRVLDDTSSGQSFLIMQLERLLLKVNSLRHANVLPTEPLQHRDRRAFYAMELGRQGSARQLLQGQARSAQPLPIVTATDLIRQAAAGLAHAHDQGLMHGNLKPENLILQPGRALLGQTGYVTQLSDFGLAELRAGSYGTHDRAVVNALAYMSPEQCRGVRNELRTDLYALGLILYELVTGLVPFEIRDAAEALEKHQHVAPRVPSLLRPDLPPALEEVILTCLAKDPQDRYASARALEAALQEVLNALMPGGPEPTLRLSALPVLPPAPSLDGQESGPDTRLLVFSERHELLRTQVVTSPSLTVGRAPDNAVVLEHIGVSRHHLNVEFTGGQAHVTELTATNGTVMDGLPLTPMTRLRWPARTPLYLRPYWLVLLDPVQAPAPPRIVVKPEQDRVTLVPGTPFTLHLLLANTGPTVDHFRVSLDGLPPEWVQDAHGEVQLNPGMQGHTTLTLLAPRDSASRAGEYPVTVLARSREDPTQSGRAPLAVTVAPFEETVATLLPAVRRTWRHARYVLRVENRGNTDGVLLPRLRDNEGALRILPRLQDLVTVPQTTTTGMPVDPTQLARETARQATAEARHAAMMAARQAVQGQGRIRVNDLPARLPLGAGQSREEELRVRVPLRWLGAPSQHDLQVDVFPERPDGEPGEHPAAQARAELHHLPLVPLWMLPLILILLGVLIWLLTRPPTINTFNLAGSDTVVRPGQPFTLRWDTQNATRVSIPELGAAGRNLPRDGSLTVPGISRDQKYTLNARSLIGRAAANTQTVQARFDRPVIEVFDVTPVRVAGNRPVTVTWRVRNAEQVTISELGKVPASGTRRFQPSRDTTFTLTAQNGTERETDARAVSVLGPQVKTFRIEPAEISRGESAVLTWEVLNADSVMIEGLGTVAARGKKTVTPKVATSYTITASGGNGLTNSANARLDIATPAPEFTQFEVTPGTVKSDGQFKITWKTKNAVGVNVQYGAGTEDSGPQGETIKPAPPTDTVITLTARNEAGEQVSVNKPLKVQPVDQQAEAEKLAADAEKANLEKVTFTAEPARLVGEGDVTLTWNAPGFQQVDVLPLKGPVNGKFDASGSEIVEKLDRTRTFTLVLYLRDGRKKTIEQRVTVTPRPVEIVDFRASSAALSAPGPVTLSWDVRNAPAVRIAGLSGPLTGGKWPARGSTTLTVPRTRTFVLSVGEVQRSLTVKVTPPTPVVTSFTALPAQLTGRGTAVLSWNVTNASSVRIDGVPGPNADGSWPASGRATVPVQATRTFTLRAGTVTRSQVVTVRSAPTPRINAFTVTPAALTGSGPVTLSWDVSNASAVRISGVPGPQNGNWPPRGRTTLTLSRTTSFVLTSGQQQSSRTVTVTPRPAAQTGTATPPVTPPAQPAATPSVVAFSASPRTVRSGASSTLSWNVKNAERIQIEGLDGSFPARGSVKVSPAQTTTYTLLAGAVRSAAQTVTVTPAAAPDSPYSDLLGSWTHPFGYLTILNIDGRRASGSFASNRDDIPDLPIDIVFSGGTLTISSRSLESFKIVASIDPGRKILRGPYSLRGQSERWCAYRPTIPRPDGCE</sequence>
<proteinExistence type="predicted"/>
<evidence type="ECO:0000256" key="3">
    <source>
        <dbReference type="ARBA" id="ARBA00022777"/>
    </source>
</evidence>
<dbReference type="SMART" id="SM00240">
    <property type="entry name" value="FHA"/>
    <property type="match status" value="1"/>
</dbReference>
<dbReference type="Pfam" id="PF00069">
    <property type="entry name" value="Pkinase"/>
    <property type="match status" value="1"/>
</dbReference>
<keyword evidence="1" id="KW-0808">Transferase</keyword>
<feature type="compositionally biased region" description="Low complexity" evidence="5">
    <location>
        <begin position="1384"/>
        <end position="1396"/>
    </location>
</feature>
<reference evidence="8 9" key="1">
    <citation type="submission" date="2017-05" db="EMBL/GenBank/DDBJ databases">
        <title>De novo genome assembly of Deniococcus indicus strain DR1.</title>
        <authorList>
            <person name="Chauhan D."/>
            <person name="Yennamalli R.M."/>
            <person name="Priyadarshini R."/>
        </authorList>
    </citation>
    <scope>NUCLEOTIDE SEQUENCE [LARGE SCALE GENOMIC DNA]</scope>
    <source>
        <strain evidence="8 9">DR1</strain>
    </source>
</reference>
<evidence type="ECO:0000256" key="1">
    <source>
        <dbReference type="ARBA" id="ARBA00022679"/>
    </source>
</evidence>
<keyword evidence="4" id="KW-0067">ATP-binding</keyword>
<evidence type="ECO:0000256" key="2">
    <source>
        <dbReference type="ARBA" id="ARBA00022741"/>
    </source>
</evidence>
<evidence type="ECO:0000313" key="9">
    <source>
        <dbReference type="Proteomes" id="UP000197208"/>
    </source>
</evidence>
<dbReference type="InterPro" id="IPR000253">
    <property type="entry name" value="FHA_dom"/>
</dbReference>
<dbReference type="GO" id="GO:0004674">
    <property type="term" value="F:protein serine/threonine kinase activity"/>
    <property type="evidence" value="ECO:0007669"/>
    <property type="project" value="TreeGrafter"/>
</dbReference>
<evidence type="ECO:0000259" key="7">
    <source>
        <dbReference type="PROSITE" id="PS50011"/>
    </source>
</evidence>